<evidence type="ECO:0000313" key="1">
    <source>
        <dbReference type="EMBL" id="KKK74240.1"/>
    </source>
</evidence>
<gene>
    <name evidence="1" type="ORF">LCGC14_2885750</name>
</gene>
<dbReference type="AlphaFoldDB" id="A0A0F8YKI0"/>
<reference evidence="1" key="1">
    <citation type="journal article" date="2015" name="Nature">
        <title>Complex archaea that bridge the gap between prokaryotes and eukaryotes.</title>
        <authorList>
            <person name="Spang A."/>
            <person name="Saw J.H."/>
            <person name="Jorgensen S.L."/>
            <person name="Zaremba-Niedzwiedzka K."/>
            <person name="Martijn J."/>
            <person name="Lind A.E."/>
            <person name="van Eijk R."/>
            <person name="Schleper C."/>
            <person name="Guy L."/>
            <person name="Ettema T.J."/>
        </authorList>
    </citation>
    <scope>NUCLEOTIDE SEQUENCE</scope>
</reference>
<protein>
    <submittedName>
        <fullName evidence="1">Uncharacterized protein</fullName>
    </submittedName>
</protein>
<organism evidence="1">
    <name type="scientific">marine sediment metagenome</name>
    <dbReference type="NCBI Taxonomy" id="412755"/>
    <lineage>
        <taxon>unclassified sequences</taxon>
        <taxon>metagenomes</taxon>
        <taxon>ecological metagenomes</taxon>
    </lineage>
</organism>
<accession>A0A0F8YKI0</accession>
<name>A0A0F8YKI0_9ZZZZ</name>
<comment type="caution">
    <text evidence="1">The sequence shown here is derived from an EMBL/GenBank/DDBJ whole genome shotgun (WGS) entry which is preliminary data.</text>
</comment>
<dbReference type="EMBL" id="LAZR01056414">
    <property type="protein sequence ID" value="KKK74240.1"/>
    <property type="molecule type" value="Genomic_DNA"/>
</dbReference>
<sequence>MAPVVKTHTFNGTPYLIEQVQRIDGVTDTGDVPDPPLEMLILRGDNITALHSALHEGMEAIGACDKCVHDYDSRDDGRPKTWDVARFLWRLGWRKVK</sequence>
<proteinExistence type="predicted"/>